<reference evidence="1" key="1">
    <citation type="submission" date="2018-10" db="EMBL/GenBank/DDBJ databases">
        <title>Hidden diversity of soil giant viruses.</title>
        <authorList>
            <person name="Schulz F."/>
            <person name="Alteio L."/>
            <person name="Goudeau D."/>
            <person name="Ryan E.M."/>
            <person name="Malmstrom R.R."/>
            <person name="Blanchard J."/>
            <person name="Woyke T."/>
        </authorList>
    </citation>
    <scope>NUCLEOTIDE SEQUENCE</scope>
    <source>
        <strain evidence="1">EDV1</strain>
    </source>
</reference>
<evidence type="ECO:0000313" key="1">
    <source>
        <dbReference type="EMBL" id="AYV78153.1"/>
    </source>
</evidence>
<sequence length="184" mass="20938">MADPDPVPDPVEFTLNINNKWNSRVLVCLKNTKCSKDPIKTQPKFPYIINPKSDIEVVVHTENFQFDLIFSITYYGMDDVQEIFIPKVSRLITINGPNSVLMNTLSNEQLTNHFCCPEFGNFDSKACCHIHGHNNREVCCPNTLAPLTFGYGPTSYNTINEIVRSVRCCGRRDRPFGAECCRRT</sequence>
<accession>A0A3G4ZX34</accession>
<dbReference type="EMBL" id="MK072071">
    <property type="protein sequence ID" value="AYV78153.1"/>
    <property type="molecule type" value="Genomic_DNA"/>
</dbReference>
<gene>
    <name evidence="1" type="ORF">Edafosvirus6_2</name>
</gene>
<protein>
    <submittedName>
        <fullName evidence="1">Uncharacterized protein</fullName>
    </submittedName>
</protein>
<organism evidence="1">
    <name type="scientific">Edafosvirus sp</name>
    <dbReference type="NCBI Taxonomy" id="2487765"/>
    <lineage>
        <taxon>Viruses</taxon>
        <taxon>Varidnaviria</taxon>
        <taxon>Bamfordvirae</taxon>
        <taxon>Nucleocytoviricota</taxon>
        <taxon>Megaviricetes</taxon>
        <taxon>Imitervirales</taxon>
        <taxon>Mimiviridae</taxon>
        <taxon>Klosneuvirinae</taxon>
    </lineage>
</organism>
<name>A0A3G4ZX34_9VIRU</name>
<proteinExistence type="predicted"/>